<keyword evidence="2" id="KW-1185">Reference proteome</keyword>
<reference evidence="1 2" key="1">
    <citation type="submission" date="2019-07" db="EMBL/GenBank/DDBJ databases">
        <title>Rufibacter sp. nov., isolated from lake sediment.</title>
        <authorList>
            <person name="Qu J.-H."/>
        </authorList>
    </citation>
    <scope>NUCLEOTIDE SEQUENCE [LARGE SCALE GENOMIC DNA]</scope>
    <source>
        <strain evidence="1 2">NBS58-1</strain>
    </source>
</reference>
<gene>
    <name evidence="1" type="ORF">FOA19_04690</name>
</gene>
<dbReference type="PROSITE" id="PS51257">
    <property type="entry name" value="PROKAR_LIPOPROTEIN"/>
    <property type="match status" value="1"/>
</dbReference>
<dbReference type="PANTHER" id="PTHR31299">
    <property type="entry name" value="ESTERASE, PUTATIVE (AFU_ORTHOLOGUE AFUA_1G05850)-RELATED"/>
    <property type="match status" value="1"/>
</dbReference>
<dbReference type="CDD" id="cd14728">
    <property type="entry name" value="Ere-like"/>
    <property type="match status" value="1"/>
</dbReference>
<organism evidence="1 2">
    <name type="scientific">Rufibacter hautae</name>
    <dbReference type="NCBI Taxonomy" id="2595005"/>
    <lineage>
        <taxon>Bacteria</taxon>
        <taxon>Pseudomonadati</taxon>
        <taxon>Bacteroidota</taxon>
        <taxon>Cytophagia</taxon>
        <taxon>Cytophagales</taxon>
        <taxon>Hymenobacteraceae</taxon>
        <taxon>Rufibacter</taxon>
    </lineage>
</organism>
<dbReference type="Gene3D" id="1.20.1440.30">
    <property type="entry name" value="Biosynthetic Protein domain"/>
    <property type="match status" value="1"/>
</dbReference>
<dbReference type="Gene3D" id="3.40.1660.10">
    <property type="entry name" value="EreA-like (biosynthetic domain)"/>
    <property type="match status" value="1"/>
</dbReference>
<sequence>MRKLNMGRLQLVWVLLLSGWLFSCSSDNDSLDEREQEEGFLTKGVYPLEDVGDLDILINEIGNSQYVLIGEASHGTSEFYTWRANITKRLIQEKGFNLIAVEGDWPASYSLNQYIQGQTGGTAQQAVQAFQRWPTWMWANQEVATFSEWLRQHNQSLAQNQKVGFYGMDVYSLWESLEAVRSYMETADPAIAQLARNAQTCLQPYNQDEQLYAQATAQGTSCAQQMQTLLEAVQAYRSRQPANHEASFNAEQNALVALNAERYYTQMIRSSTGSWNVRDRHMQETVNRLVAHRGNGAKIIVWAHNTHVGDARYTDMANAGMVNIGQLIREQHEDKGVYLVGFGSYQGQVIAATMWGAATRVMNVPAAMNNSWEDILHRHSAEDKLLLMRELKDIPEALQRRGHRAIGVVYNPASEGGNYVPTVLPQRYDAFLFIDQTTALNPL</sequence>
<dbReference type="InterPro" id="IPR007815">
    <property type="entry name" value="Emycin_Estase"/>
</dbReference>
<dbReference type="Gene3D" id="3.30.1870.10">
    <property type="entry name" value="EreA-like, domain 2"/>
    <property type="match status" value="1"/>
</dbReference>
<dbReference type="PANTHER" id="PTHR31299:SF0">
    <property type="entry name" value="ESTERASE, PUTATIVE (AFU_ORTHOLOGUE AFUA_1G05850)-RELATED"/>
    <property type="match status" value="1"/>
</dbReference>
<dbReference type="EMBL" id="VKKY01000001">
    <property type="protein sequence ID" value="KAA3440859.1"/>
    <property type="molecule type" value="Genomic_DNA"/>
</dbReference>
<evidence type="ECO:0000313" key="2">
    <source>
        <dbReference type="Proteomes" id="UP000324133"/>
    </source>
</evidence>
<dbReference type="AlphaFoldDB" id="A0A5B6TN34"/>
<dbReference type="InterPro" id="IPR052036">
    <property type="entry name" value="Hydrolase/PRTase-associated"/>
</dbReference>
<evidence type="ECO:0000313" key="1">
    <source>
        <dbReference type="EMBL" id="KAA3440859.1"/>
    </source>
</evidence>
<name>A0A5B6TN34_9BACT</name>
<dbReference type="Pfam" id="PF05139">
    <property type="entry name" value="Erythro_esteras"/>
    <property type="match status" value="1"/>
</dbReference>
<dbReference type="GO" id="GO:0046677">
    <property type="term" value="P:response to antibiotic"/>
    <property type="evidence" value="ECO:0007669"/>
    <property type="project" value="InterPro"/>
</dbReference>
<protein>
    <submittedName>
        <fullName evidence="1">Erythromycin esterase family protein</fullName>
    </submittedName>
</protein>
<proteinExistence type="predicted"/>
<comment type="caution">
    <text evidence="1">The sequence shown here is derived from an EMBL/GenBank/DDBJ whole genome shotgun (WGS) entry which is preliminary data.</text>
</comment>
<accession>A0A5B6TN34</accession>
<dbReference type="InterPro" id="IPR014622">
    <property type="entry name" value="UCP036794_erythomycin"/>
</dbReference>
<dbReference type="SUPFAM" id="SSF159501">
    <property type="entry name" value="EreA/ChaN-like"/>
    <property type="match status" value="1"/>
</dbReference>
<dbReference type="OrthoDB" id="9810066at2"/>
<dbReference type="Proteomes" id="UP000324133">
    <property type="component" value="Unassembled WGS sequence"/>
</dbReference>
<dbReference type="PIRSF" id="PIRSF036794">
    <property type="entry name" value="UCP_erythr_ester"/>
    <property type="match status" value="1"/>
</dbReference>